<feature type="region of interest" description="Disordered" evidence="1">
    <location>
        <begin position="96"/>
        <end position="139"/>
    </location>
</feature>
<evidence type="ECO:0000256" key="2">
    <source>
        <dbReference type="SAM" id="SignalP"/>
    </source>
</evidence>
<protein>
    <recommendedName>
        <fullName evidence="5">Secreted protein</fullName>
    </recommendedName>
</protein>
<dbReference type="EMBL" id="BMOY01000023">
    <property type="protein sequence ID" value="GGJ07736.1"/>
    <property type="molecule type" value="Genomic_DNA"/>
</dbReference>
<sequence length="228" mass="22646">MKRIVLGMVTVLALGGGANAIALADPPAAAASSTAPVPVAIPNPLLTLHLVPPPGALGDVKPAPKPAQPGDPPVVAGVVKDLQALFPRVTISALGNPKPAPAPWPAPSSWQNLDDTTAAASAASAQPAARGSVGPFNPGPVAPNGGDALLTIVTTVQGGISVGGNFAGGGFIVCVNQNNGNEYVGAVQSGTTSALNDYIPTPSGTYAVFIVNPTNTTQTYTNLTVYFN</sequence>
<evidence type="ECO:0000313" key="4">
    <source>
        <dbReference type="Proteomes" id="UP000637695"/>
    </source>
</evidence>
<reference evidence="3" key="1">
    <citation type="journal article" date="2014" name="Int. J. Syst. Evol. Microbiol.">
        <title>Complete genome sequence of Corynebacterium casei LMG S-19264T (=DSM 44701T), isolated from a smear-ripened cheese.</title>
        <authorList>
            <consortium name="US DOE Joint Genome Institute (JGI-PGF)"/>
            <person name="Walter F."/>
            <person name="Albersmeier A."/>
            <person name="Kalinowski J."/>
            <person name="Ruckert C."/>
        </authorList>
    </citation>
    <scope>NUCLEOTIDE SEQUENCE</scope>
    <source>
        <strain evidence="3">JCM 18487</strain>
    </source>
</reference>
<organism evidence="3 4">
    <name type="scientific">Alicyclobacillus cellulosilyticus</name>
    <dbReference type="NCBI Taxonomy" id="1003997"/>
    <lineage>
        <taxon>Bacteria</taxon>
        <taxon>Bacillati</taxon>
        <taxon>Bacillota</taxon>
        <taxon>Bacilli</taxon>
        <taxon>Bacillales</taxon>
        <taxon>Alicyclobacillaceae</taxon>
        <taxon>Alicyclobacillus</taxon>
    </lineage>
</organism>
<keyword evidence="4" id="KW-1185">Reference proteome</keyword>
<dbReference type="RefSeq" id="WP_188882303.1">
    <property type="nucleotide sequence ID" value="NZ_BMOY01000023.1"/>
</dbReference>
<keyword evidence="2" id="KW-0732">Signal</keyword>
<name>A0A917KBY5_9BACL</name>
<evidence type="ECO:0000256" key="1">
    <source>
        <dbReference type="SAM" id="MobiDB-lite"/>
    </source>
</evidence>
<reference evidence="3" key="2">
    <citation type="submission" date="2020-09" db="EMBL/GenBank/DDBJ databases">
        <authorList>
            <person name="Sun Q."/>
            <person name="Ohkuma M."/>
        </authorList>
    </citation>
    <scope>NUCLEOTIDE SEQUENCE</scope>
    <source>
        <strain evidence="3">JCM 18487</strain>
    </source>
</reference>
<gene>
    <name evidence="3" type="ORF">GCM10010885_16020</name>
</gene>
<dbReference type="AlphaFoldDB" id="A0A917KBY5"/>
<accession>A0A917KBY5</accession>
<feature type="compositionally biased region" description="Low complexity" evidence="1">
    <location>
        <begin position="118"/>
        <end position="129"/>
    </location>
</feature>
<feature type="chain" id="PRO_5038866305" description="Secreted protein" evidence="2">
    <location>
        <begin position="25"/>
        <end position="228"/>
    </location>
</feature>
<dbReference type="Proteomes" id="UP000637695">
    <property type="component" value="Unassembled WGS sequence"/>
</dbReference>
<feature type="signal peptide" evidence="2">
    <location>
        <begin position="1"/>
        <end position="24"/>
    </location>
</feature>
<evidence type="ECO:0008006" key="5">
    <source>
        <dbReference type="Google" id="ProtNLM"/>
    </source>
</evidence>
<comment type="caution">
    <text evidence="3">The sequence shown here is derived from an EMBL/GenBank/DDBJ whole genome shotgun (WGS) entry which is preliminary data.</text>
</comment>
<proteinExistence type="predicted"/>
<evidence type="ECO:0000313" key="3">
    <source>
        <dbReference type="EMBL" id="GGJ07736.1"/>
    </source>
</evidence>